<protein>
    <submittedName>
        <fullName evidence="3">Uncharacterized protein</fullName>
    </submittedName>
</protein>
<reference evidence="3 4" key="1">
    <citation type="submission" date="2015-07" db="EMBL/GenBank/DDBJ databases">
        <title>The genome of Eufriesea mexicana.</title>
        <authorList>
            <person name="Pan H."/>
            <person name="Kapheim K."/>
        </authorList>
    </citation>
    <scope>NUCLEOTIDE SEQUENCE [LARGE SCALE GENOMIC DNA]</scope>
    <source>
        <strain evidence="3">0111107269</strain>
        <tissue evidence="3">Whole body</tissue>
    </source>
</reference>
<sequence>MGGGGLIYLCVRVPTTGIMIVLWFLRAVGWYPDGRRTRTVVRKSKEKLARIDIEPLENKLPFTSSGGVSNPDGRPRACTTLVGGGRGNSEEEDALESELSSRFELTEKKGERERSKGSTIDHRVHTVVIPVDLVVECEDCDTVVEAIVKAEDSAWL</sequence>
<dbReference type="AlphaFoldDB" id="A0A310SFR2"/>
<feature type="compositionally biased region" description="Basic and acidic residues" evidence="1">
    <location>
        <begin position="99"/>
        <end position="118"/>
    </location>
</feature>
<feature type="region of interest" description="Disordered" evidence="1">
    <location>
        <begin position="81"/>
        <end position="118"/>
    </location>
</feature>
<gene>
    <name evidence="3" type="ORF">WN48_02885</name>
</gene>
<evidence type="ECO:0000256" key="1">
    <source>
        <dbReference type="SAM" id="MobiDB-lite"/>
    </source>
</evidence>
<accession>A0A310SFR2</accession>
<dbReference type="EMBL" id="KQ761797">
    <property type="protein sequence ID" value="OAD56799.1"/>
    <property type="molecule type" value="Genomic_DNA"/>
</dbReference>
<keyword evidence="2" id="KW-0472">Membrane</keyword>
<evidence type="ECO:0000256" key="2">
    <source>
        <dbReference type="SAM" id="Phobius"/>
    </source>
</evidence>
<name>A0A310SFR2_9HYME</name>
<proteinExistence type="predicted"/>
<dbReference type="Proteomes" id="UP000250275">
    <property type="component" value="Unassembled WGS sequence"/>
</dbReference>
<evidence type="ECO:0000313" key="4">
    <source>
        <dbReference type="Proteomes" id="UP000250275"/>
    </source>
</evidence>
<keyword evidence="2" id="KW-1133">Transmembrane helix</keyword>
<keyword evidence="4" id="KW-1185">Reference proteome</keyword>
<keyword evidence="2" id="KW-0812">Transmembrane</keyword>
<evidence type="ECO:0000313" key="3">
    <source>
        <dbReference type="EMBL" id="OAD56799.1"/>
    </source>
</evidence>
<feature type="transmembrane region" description="Helical" evidence="2">
    <location>
        <begin position="6"/>
        <end position="28"/>
    </location>
</feature>
<organism evidence="3 4">
    <name type="scientific">Eufriesea mexicana</name>
    <dbReference type="NCBI Taxonomy" id="516756"/>
    <lineage>
        <taxon>Eukaryota</taxon>
        <taxon>Metazoa</taxon>
        <taxon>Ecdysozoa</taxon>
        <taxon>Arthropoda</taxon>
        <taxon>Hexapoda</taxon>
        <taxon>Insecta</taxon>
        <taxon>Pterygota</taxon>
        <taxon>Neoptera</taxon>
        <taxon>Endopterygota</taxon>
        <taxon>Hymenoptera</taxon>
        <taxon>Apocrita</taxon>
        <taxon>Aculeata</taxon>
        <taxon>Apoidea</taxon>
        <taxon>Anthophila</taxon>
        <taxon>Apidae</taxon>
        <taxon>Eufriesea</taxon>
    </lineage>
</organism>